<sequence length="99" mass="11097">MHPCAAFLMAWWRARRPLPSRSPLHVERDRAPPPFSPLSSPLLALLALFAHSPLISLSPDAIHLIALVFLPLSHTPLTPRSPTLTPHARTYRRFGIQLL</sequence>
<dbReference type="RefSeq" id="XP_018278109.1">
    <property type="nucleotide sequence ID" value="XM_018419308.1"/>
</dbReference>
<evidence type="ECO:0000313" key="1">
    <source>
        <dbReference type="EMBL" id="KLT41618.1"/>
    </source>
</evidence>
<reference evidence="1 2" key="1">
    <citation type="submission" date="2015-03" db="EMBL/GenBank/DDBJ databases">
        <title>Genomics and transcriptomics of the oil-accumulating basidiomycete yeast T. oleaginosus allow insights into substrate utilization and the diverse evolutionary trajectories of mating systems in fungi.</title>
        <authorList>
            <consortium name="DOE Joint Genome Institute"/>
            <person name="Kourist R."/>
            <person name="Kracht O."/>
            <person name="Bracharz F."/>
            <person name="Lipzen A."/>
            <person name="Nolan M."/>
            <person name="Ohm R."/>
            <person name="Grigoriev I."/>
            <person name="Sun S."/>
            <person name="Heitman J."/>
            <person name="Bruck T."/>
            <person name="Nowrousian M."/>
        </authorList>
    </citation>
    <scope>NUCLEOTIDE SEQUENCE [LARGE SCALE GENOMIC DNA]</scope>
    <source>
        <strain evidence="1 2">IBC0246</strain>
    </source>
</reference>
<name>A0A0J0XKG7_9TREE</name>
<accession>A0A0J0XKG7</accession>
<organism evidence="1 2">
    <name type="scientific">Cutaneotrichosporon oleaginosum</name>
    <dbReference type="NCBI Taxonomy" id="879819"/>
    <lineage>
        <taxon>Eukaryota</taxon>
        <taxon>Fungi</taxon>
        <taxon>Dikarya</taxon>
        <taxon>Basidiomycota</taxon>
        <taxon>Agaricomycotina</taxon>
        <taxon>Tremellomycetes</taxon>
        <taxon>Trichosporonales</taxon>
        <taxon>Trichosporonaceae</taxon>
        <taxon>Cutaneotrichosporon</taxon>
    </lineage>
</organism>
<gene>
    <name evidence="1" type="ORF">CC85DRAFT_109460</name>
</gene>
<evidence type="ECO:0000313" key="2">
    <source>
        <dbReference type="Proteomes" id="UP000053611"/>
    </source>
</evidence>
<protein>
    <submittedName>
        <fullName evidence="1">Uncharacterized protein</fullName>
    </submittedName>
</protein>
<dbReference type="AlphaFoldDB" id="A0A0J0XKG7"/>
<dbReference type="Proteomes" id="UP000053611">
    <property type="component" value="Unassembled WGS sequence"/>
</dbReference>
<dbReference type="GeneID" id="28979911"/>
<keyword evidence="2" id="KW-1185">Reference proteome</keyword>
<dbReference type="EMBL" id="KQ087215">
    <property type="protein sequence ID" value="KLT41618.1"/>
    <property type="molecule type" value="Genomic_DNA"/>
</dbReference>
<proteinExistence type="predicted"/>